<dbReference type="InterPro" id="IPR020616">
    <property type="entry name" value="Thiolase_N"/>
</dbReference>
<dbReference type="Pfam" id="PF02803">
    <property type="entry name" value="Thiolase_C"/>
    <property type="match status" value="1"/>
</dbReference>
<proteinExistence type="inferred from homology"/>
<dbReference type="CDD" id="cd00751">
    <property type="entry name" value="thiolase"/>
    <property type="match status" value="1"/>
</dbReference>
<dbReference type="OrthoDB" id="5404651at2759"/>
<evidence type="ECO:0000256" key="3">
    <source>
        <dbReference type="ARBA" id="ARBA00022679"/>
    </source>
</evidence>
<comment type="similarity">
    <text evidence="2 6">Belongs to the thiolase-like superfamily. Thiolase family.</text>
</comment>
<name>A0A7M7PE80_STRPU</name>
<dbReference type="SUPFAM" id="SSF53901">
    <property type="entry name" value="Thiolase-like"/>
    <property type="match status" value="2"/>
</dbReference>
<evidence type="ECO:0000256" key="1">
    <source>
        <dbReference type="ARBA" id="ARBA00005189"/>
    </source>
</evidence>
<dbReference type="InterPro" id="IPR020610">
    <property type="entry name" value="Thiolase_AS"/>
</dbReference>
<dbReference type="InterPro" id="IPR002155">
    <property type="entry name" value="Thiolase"/>
</dbReference>
<dbReference type="InterPro" id="IPR020615">
    <property type="entry name" value="Thiolase_acyl_enz_int_AS"/>
</dbReference>
<accession>A0A7M7PE80</accession>
<keyword evidence="4 6" id="KW-0012">Acyltransferase</keyword>
<dbReference type="OMA" id="NACGQND"/>
<keyword evidence="10" id="KW-1185">Reference proteome</keyword>
<evidence type="ECO:0000259" key="7">
    <source>
        <dbReference type="Pfam" id="PF00108"/>
    </source>
</evidence>
<comment type="pathway">
    <text evidence="1">Lipid metabolism.</text>
</comment>
<dbReference type="KEGG" id="spu:115927929"/>
<dbReference type="InterPro" id="IPR020617">
    <property type="entry name" value="Thiolase_C"/>
</dbReference>
<evidence type="ECO:0000313" key="10">
    <source>
        <dbReference type="Proteomes" id="UP000007110"/>
    </source>
</evidence>
<evidence type="ECO:0000256" key="4">
    <source>
        <dbReference type="ARBA" id="ARBA00023315"/>
    </source>
</evidence>
<evidence type="ECO:0000256" key="2">
    <source>
        <dbReference type="ARBA" id="ARBA00010982"/>
    </source>
</evidence>
<dbReference type="GeneID" id="115927929"/>
<feature type="active site" description="Acyl-thioester intermediate" evidence="5">
    <location>
        <position position="89"/>
    </location>
</feature>
<dbReference type="PANTHER" id="PTHR18919:SF107">
    <property type="entry name" value="ACETYL-COA ACETYLTRANSFERASE, CYTOSOLIC"/>
    <property type="match status" value="1"/>
</dbReference>
<evidence type="ECO:0008006" key="11">
    <source>
        <dbReference type="Google" id="ProtNLM"/>
    </source>
</evidence>
<dbReference type="Gene3D" id="3.40.47.10">
    <property type="match status" value="2"/>
</dbReference>
<evidence type="ECO:0000259" key="8">
    <source>
        <dbReference type="Pfam" id="PF02803"/>
    </source>
</evidence>
<organism evidence="9 10">
    <name type="scientific">Strongylocentrotus purpuratus</name>
    <name type="common">Purple sea urchin</name>
    <dbReference type="NCBI Taxonomy" id="7668"/>
    <lineage>
        <taxon>Eukaryota</taxon>
        <taxon>Metazoa</taxon>
        <taxon>Echinodermata</taxon>
        <taxon>Eleutherozoa</taxon>
        <taxon>Echinozoa</taxon>
        <taxon>Echinoidea</taxon>
        <taxon>Euechinoidea</taxon>
        <taxon>Echinacea</taxon>
        <taxon>Camarodonta</taxon>
        <taxon>Echinidea</taxon>
        <taxon>Strongylocentrotidae</taxon>
        <taxon>Strongylocentrotus</taxon>
    </lineage>
</organism>
<dbReference type="InParanoid" id="A0A7M7PE80"/>
<dbReference type="Proteomes" id="UP000007110">
    <property type="component" value="Unassembled WGS sequence"/>
</dbReference>
<feature type="active site" description="Proton acceptor" evidence="5">
    <location>
        <position position="353"/>
    </location>
</feature>
<dbReference type="AlphaFoldDB" id="A0A7M7PE80"/>
<feature type="domain" description="Thiolase N-terminal" evidence="7">
    <location>
        <begin position="5"/>
        <end position="267"/>
    </location>
</feature>
<dbReference type="PANTHER" id="PTHR18919">
    <property type="entry name" value="ACETYL-COA C-ACYLTRANSFERASE"/>
    <property type="match status" value="1"/>
</dbReference>
<dbReference type="Pfam" id="PF00108">
    <property type="entry name" value="Thiolase_N"/>
    <property type="match status" value="1"/>
</dbReference>
<sequence>MSDPVVIVSAVRTAIGSLNGVLSTIPAHDLGTIVIKEALQRSKVRSSDVSEVIMGQVYTAGQGQNPARQASMNAGIPVEVPAYNMNLLCGSGLKTIILGAQAIMCGESSIVVAGGQESMSQVPHAVHLRSGLSGVSDKPLVDLIVHDGLMDAFNNYHMGITAENLAKKWKITREQQDQFALGSQLKAEKAQKDGVFATEIVTVPTKSRKRKATVEYDVDEYPRKGSTIEGMAKLRSCFIEDATGTVTAGNSCGMNDGAAAVVLMKQSEAQKRGVAPLARIASWGQAGVDPAIMGSGPIPAIKKALEKAGWNIGDVDLFELNEVFAAQALTVTKELGIDMSKVNIYGGAIALGHPLAMSGTRIVVTLINAMKRTNVKKGLAAICVGGGMGIAICVEAL</sequence>
<evidence type="ECO:0000313" key="9">
    <source>
        <dbReference type="EnsemblMetazoa" id="XP_030850148"/>
    </source>
</evidence>
<reference evidence="9" key="2">
    <citation type="submission" date="2021-01" db="UniProtKB">
        <authorList>
            <consortium name="EnsemblMetazoa"/>
        </authorList>
    </citation>
    <scope>IDENTIFICATION</scope>
</reference>
<dbReference type="FunFam" id="3.40.47.10:FF:000010">
    <property type="entry name" value="Acetyl-CoA acetyltransferase (Thiolase)"/>
    <property type="match status" value="1"/>
</dbReference>
<evidence type="ECO:0000256" key="5">
    <source>
        <dbReference type="PIRSR" id="PIRSR000429-1"/>
    </source>
</evidence>
<protein>
    <recommendedName>
        <fullName evidence="11">Acetyl-CoA acetyltransferase, cytosolic</fullName>
    </recommendedName>
</protein>
<dbReference type="InterPro" id="IPR016039">
    <property type="entry name" value="Thiolase-like"/>
</dbReference>
<reference evidence="10" key="1">
    <citation type="submission" date="2015-02" db="EMBL/GenBank/DDBJ databases">
        <title>Genome sequencing for Strongylocentrotus purpuratus.</title>
        <authorList>
            <person name="Murali S."/>
            <person name="Liu Y."/>
            <person name="Vee V."/>
            <person name="English A."/>
            <person name="Wang M."/>
            <person name="Skinner E."/>
            <person name="Han Y."/>
            <person name="Muzny D.M."/>
            <person name="Worley K.C."/>
            <person name="Gibbs R.A."/>
        </authorList>
    </citation>
    <scope>NUCLEOTIDE SEQUENCE</scope>
</reference>
<feature type="active site" description="Proton acceptor" evidence="5">
    <location>
        <position position="383"/>
    </location>
</feature>
<dbReference type="PROSITE" id="PS00099">
    <property type="entry name" value="THIOLASE_3"/>
    <property type="match status" value="1"/>
</dbReference>
<keyword evidence="3 6" id="KW-0808">Transferase</keyword>
<dbReference type="EnsemblMetazoa" id="XM_030994288">
    <property type="protein sequence ID" value="XP_030850148"/>
    <property type="gene ID" value="LOC115927929"/>
</dbReference>
<dbReference type="GO" id="GO:0003985">
    <property type="term" value="F:acetyl-CoA C-acetyltransferase activity"/>
    <property type="evidence" value="ECO:0000318"/>
    <property type="project" value="GO_Central"/>
</dbReference>
<dbReference type="PIRSF" id="PIRSF000429">
    <property type="entry name" value="Ac-CoA_Ac_transf"/>
    <property type="match status" value="1"/>
</dbReference>
<dbReference type="NCBIfam" id="TIGR01930">
    <property type="entry name" value="AcCoA-C-Actrans"/>
    <property type="match status" value="1"/>
</dbReference>
<dbReference type="PROSITE" id="PS00098">
    <property type="entry name" value="THIOLASE_1"/>
    <property type="match status" value="1"/>
</dbReference>
<evidence type="ECO:0000256" key="6">
    <source>
        <dbReference type="RuleBase" id="RU003557"/>
    </source>
</evidence>
<dbReference type="RefSeq" id="XP_030850148.1">
    <property type="nucleotide sequence ID" value="XM_030994288.1"/>
</dbReference>
<dbReference type="PROSITE" id="PS00737">
    <property type="entry name" value="THIOLASE_2"/>
    <property type="match status" value="1"/>
</dbReference>
<dbReference type="InterPro" id="IPR020613">
    <property type="entry name" value="Thiolase_CS"/>
</dbReference>
<feature type="domain" description="Thiolase C-terminal" evidence="8">
    <location>
        <begin position="275"/>
        <end position="395"/>
    </location>
</feature>